<proteinExistence type="predicted"/>
<accession>A0A835V3J4</accession>
<protein>
    <submittedName>
        <fullName evidence="1">Uncharacterized protein</fullName>
    </submittedName>
</protein>
<evidence type="ECO:0000313" key="2">
    <source>
        <dbReference type="Proteomes" id="UP000639772"/>
    </source>
</evidence>
<sequence length="62" mass="6977">MEHTVTMVFTQVFGLVHETNAGALTLYGLACRDLLLKVWLVGLQPKEPKMSTVVRKDQYLGE</sequence>
<comment type="caution">
    <text evidence="1">The sequence shown here is derived from an EMBL/GenBank/DDBJ whole genome shotgun (WGS) entry which is preliminary data.</text>
</comment>
<gene>
    <name evidence="1" type="ORF">HPP92_011482</name>
</gene>
<dbReference type="EMBL" id="JADCNM010000005">
    <property type="protein sequence ID" value="KAG0483398.1"/>
    <property type="molecule type" value="Genomic_DNA"/>
</dbReference>
<organism evidence="1 2">
    <name type="scientific">Vanilla planifolia</name>
    <name type="common">Vanilla</name>
    <dbReference type="NCBI Taxonomy" id="51239"/>
    <lineage>
        <taxon>Eukaryota</taxon>
        <taxon>Viridiplantae</taxon>
        <taxon>Streptophyta</taxon>
        <taxon>Embryophyta</taxon>
        <taxon>Tracheophyta</taxon>
        <taxon>Spermatophyta</taxon>
        <taxon>Magnoliopsida</taxon>
        <taxon>Liliopsida</taxon>
        <taxon>Asparagales</taxon>
        <taxon>Orchidaceae</taxon>
        <taxon>Vanilloideae</taxon>
        <taxon>Vanilleae</taxon>
        <taxon>Vanilla</taxon>
    </lineage>
</organism>
<reference evidence="1 2" key="1">
    <citation type="journal article" date="2020" name="Nat. Food">
        <title>A phased Vanilla planifolia genome enables genetic improvement of flavour and production.</title>
        <authorList>
            <person name="Hasing T."/>
            <person name="Tang H."/>
            <person name="Brym M."/>
            <person name="Khazi F."/>
            <person name="Huang T."/>
            <person name="Chambers A.H."/>
        </authorList>
    </citation>
    <scope>NUCLEOTIDE SEQUENCE [LARGE SCALE GENOMIC DNA]</scope>
    <source>
        <tissue evidence="1">Leaf</tissue>
    </source>
</reference>
<dbReference type="Proteomes" id="UP000639772">
    <property type="component" value="Unassembled WGS sequence"/>
</dbReference>
<evidence type="ECO:0000313" key="1">
    <source>
        <dbReference type="EMBL" id="KAG0483398.1"/>
    </source>
</evidence>
<dbReference type="AlphaFoldDB" id="A0A835V3J4"/>
<name>A0A835V3J4_VANPL</name>